<gene>
    <name evidence="8" type="ORF">METZ01_LOCUS352777</name>
</gene>
<dbReference type="InterPro" id="IPR051906">
    <property type="entry name" value="TolC-like"/>
</dbReference>
<evidence type="ECO:0000256" key="7">
    <source>
        <dbReference type="SAM" id="MobiDB-lite"/>
    </source>
</evidence>
<dbReference type="GO" id="GO:0009279">
    <property type="term" value="C:cell outer membrane"/>
    <property type="evidence" value="ECO:0007669"/>
    <property type="project" value="UniProtKB-SubCell"/>
</dbReference>
<evidence type="ECO:0000256" key="3">
    <source>
        <dbReference type="ARBA" id="ARBA00022452"/>
    </source>
</evidence>
<dbReference type="InterPro" id="IPR003423">
    <property type="entry name" value="OMP_efflux"/>
</dbReference>
<name>A0A382RQF1_9ZZZZ</name>
<accession>A0A382RQF1</accession>
<keyword evidence="5" id="KW-0472">Membrane</keyword>
<dbReference type="GO" id="GO:1990281">
    <property type="term" value="C:efflux pump complex"/>
    <property type="evidence" value="ECO:0007669"/>
    <property type="project" value="TreeGrafter"/>
</dbReference>
<feature type="non-terminal residue" evidence="8">
    <location>
        <position position="319"/>
    </location>
</feature>
<keyword evidence="6" id="KW-0998">Cell outer membrane</keyword>
<dbReference type="GO" id="GO:0015288">
    <property type="term" value="F:porin activity"/>
    <property type="evidence" value="ECO:0007669"/>
    <property type="project" value="TreeGrafter"/>
</dbReference>
<dbReference type="AlphaFoldDB" id="A0A382RQF1"/>
<dbReference type="SUPFAM" id="SSF56954">
    <property type="entry name" value="Outer membrane efflux proteins (OEP)"/>
    <property type="match status" value="1"/>
</dbReference>
<sequence length="319" mass="34271">MNLVDRRSLIIGMILSVFLLGLPAQAQKNDTVAVKSEIQGAKKRVEVSLNAMPAGGALSRASILCGTISNLKSEDGWVKISAEASDKRKVEGWLHGIYENKLTSQCNNKGESGETETAEVAAKADGPKKKSAKKDKTEKDISAYSAAAVLPDLLGNHGLIKAAQSDLDAANERKREALGAWFPNLVVGSHWAYEDNNKAPGSDDTKMYARGLDLTATQLLWDFGGANAGVRIADLTHNIAEDNLEVARQDLLLRAITAYLNYKRAGDVLKFAGQSERNIRKQTDLENALVKRGAGLSSDVMQAKQQLAAASALRVQSLG</sequence>
<feature type="region of interest" description="Disordered" evidence="7">
    <location>
        <begin position="107"/>
        <end position="137"/>
    </location>
</feature>
<dbReference type="EMBL" id="UINC01123442">
    <property type="protein sequence ID" value="SVC99923.1"/>
    <property type="molecule type" value="Genomic_DNA"/>
</dbReference>
<keyword evidence="2" id="KW-0813">Transport</keyword>
<organism evidence="8">
    <name type="scientific">marine metagenome</name>
    <dbReference type="NCBI Taxonomy" id="408172"/>
    <lineage>
        <taxon>unclassified sequences</taxon>
        <taxon>metagenomes</taxon>
        <taxon>ecological metagenomes</taxon>
    </lineage>
</organism>
<proteinExistence type="predicted"/>
<evidence type="ECO:0000256" key="6">
    <source>
        <dbReference type="ARBA" id="ARBA00023237"/>
    </source>
</evidence>
<keyword evidence="4" id="KW-0812">Transmembrane</keyword>
<dbReference type="PANTHER" id="PTHR30026">
    <property type="entry name" value="OUTER MEMBRANE PROTEIN TOLC"/>
    <property type="match status" value="1"/>
</dbReference>
<keyword evidence="3" id="KW-1134">Transmembrane beta strand</keyword>
<protein>
    <submittedName>
        <fullName evidence="8">Uncharacterized protein</fullName>
    </submittedName>
</protein>
<dbReference type="PANTHER" id="PTHR30026:SF20">
    <property type="entry name" value="OUTER MEMBRANE PROTEIN TOLC"/>
    <property type="match status" value="1"/>
</dbReference>
<evidence type="ECO:0000256" key="2">
    <source>
        <dbReference type="ARBA" id="ARBA00022448"/>
    </source>
</evidence>
<dbReference type="Gene3D" id="1.20.1600.10">
    <property type="entry name" value="Outer membrane efflux proteins (OEP)"/>
    <property type="match status" value="1"/>
</dbReference>
<dbReference type="Pfam" id="PF02321">
    <property type="entry name" value="OEP"/>
    <property type="match status" value="1"/>
</dbReference>
<evidence type="ECO:0000256" key="1">
    <source>
        <dbReference type="ARBA" id="ARBA00004442"/>
    </source>
</evidence>
<evidence type="ECO:0000256" key="5">
    <source>
        <dbReference type="ARBA" id="ARBA00023136"/>
    </source>
</evidence>
<comment type="subcellular location">
    <subcellularLocation>
        <location evidence="1">Cell outer membrane</location>
    </subcellularLocation>
</comment>
<reference evidence="8" key="1">
    <citation type="submission" date="2018-05" db="EMBL/GenBank/DDBJ databases">
        <authorList>
            <person name="Lanie J.A."/>
            <person name="Ng W.-L."/>
            <person name="Kazmierczak K.M."/>
            <person name="Andrzejewski T.M."/>
            <person name="Davidsen T.M."/>
            <person name="Wayne K.J."/>
            <person name="Tettelin H."/>
            <person name="Glass J.I."/>
            <person name="Rusch D."/>
            <person name="Podicherti R."/>
            <person name="Tsui H.-C.T."/>
            <person name="Winkler M.E."/>
        </authorList>
    </citation>
    <scope>NUCLEOTIDE SEQUENCE</scope>
</reference>
<evidence type="ECO:0000313" key="8">
    <source>
        <dbReference type="EMBL" id="SVC99923.1"/>
    </source>
</evidence>
<evidence type="ECO:0000256" key="4">
    <source>
        <dbReference type="ARBA" id="ARBA00022692"/>
    </source>
</evidence>
<dbReference type="GO" id="GO:0015562">
    <property type="term" value="F:efflux transmembrane transporter activity"/>
    <property type="evidence" value="ECO:0007669"/>
    <property type="project" value="InterPro"/>
</dbReference>